<dbReference type="AlphaFoldDB" id="A0AA40KSF6"/>
<reference evidence="1" key="1">
    <citation type="submission" date="2021-10" db="EMBL/GenBank/DDBJ databases">
        <title>Melipona bicolor Genome sequencing and assembly.</title>
        <authorList>
            <person name="Araujo N.S."/>
            <person name="Arias M.C."/>
        </authorList>
    </citation>
    <scope>NUCLEOTIDE SEQUENCE</scope>
    <source>
        <strain evidence="1">USP_2M_L1-L4_2017</strain>
        <tissue evidence="1">Whole body</tissue>
    </source>
</reference>
<keyword evidence="2" id="KW-1185">Reference proteome</keyword>
<gene>
    <name evidence="1" type="ORF">K0M31_017437</name>
</gene>
<evidence type="ECO:0000313" key="2">
    <source>
        <dbReference type="Proteomes" id="UP001177670"/>
    </source>
</evidence>
<proteinExistence type="predicted"/>
<dbReference type="Proteomes" id="UP001177670">
    <property type="component" value="Unassembled WGS sequence"/>
</dbReference>
<dbReference type="EMBL" id="JAHYIQ010000006">
    <property type="protein sequence ID" value="KAK1131144.1"/>
    <property type="molecule type" value="Genomic_DNA"/>
</dbReference>
<sequence length="86" mass="9557">MPFHGKNDTTYNVDVDDNAIKAQPDRNRVLVKSSTRRGLIVRLIEGLKEEEGQEGLRDEQGRTEVTLVILTTQGIARGKYRATCGG</sequence>
<accession>A0AA40KSF6</accession>
<evidence type="ECO:0000313" key="1">
    <source>
        <dbReference type="EMBL" id="KAK1131144.1"/>
    </source>
</evidence>
<comment type="caution">
    <text evidence="1">The sequence shown here is derived from an EMBL/GenBank/DDBJ whole genome shotgun (WGS) entry which is preliminary data.</text>
</comment>
<organism evidence="1 2">
    <name type="scientific">Melipona bicolor</name>
    <dbReference type="NCBI Taxonomy" id="60889"/>
    <lineage>
        <taxon>Eukaryota</taxon>
        <taxon>Metazoa</taxon>
        <taxon>Ecdysozoa</taxon>
        <taxon>Arthropoda</taxon>
        <taxon>Hexapoda</taxon>
        <taxon>Insecta</taxon>
        <taxon>Pterygota</taxon>
        <taxon>Neoptera</taxon>
        <taxon>Endopterygota</taxon>
        <taxon>Hymenoptera</taxon>
        <taxon>Apocrita</taxon>
        <taxon>Aculeata</taxon>
        <taxon>Apoidea</taxon>
        <taxon>Anthophila</taxon>
        <taxon>Apidae</taxon>
        <taxon>Melipona</taxon>
    </lineage>
</organism>
<protein>
    <submittedName>
        <fullName evidence="1">Uncharacterized protein</fullName>
    </submittedName>
</protein>
<name>A0AA40KSF6_9HYME</name>